<evidence type="ECO:0000259" key="2">
    <source>
        <dbReference type="Pfam" id="PF12697"/>
    </source>
</evidence>
<dbReference type="Pfam" id="PF12697">
    <property type="entry name" value="Abhydrolase_6"/>
    <property type="match status" value="1"/>
</dbReference>
<reference evidence="3" key="2">
    <citation type="submission" date="2023-06" db="EMBL/GenBank/DDBJ databases">
        <authorList>
            <consortium name="Lawrence Berkeley National Laboratory"/>
            <person name="Mondo S.J."/>
            <person name="Hensen N."/>
            <person name="Bonometti L."/>
            <person name="Westerberg I."/>
            <person name="Brannstrom I.O."/>
            <person name="Guillou S."/>
            <person name="Cros-Aarteil S."/>
            <person name="Calhoun S."/>
            <person name="Haridas S."/>
            <person name="Kuo A."/>
            <person name="Pangilinan J."/>
            <person name="Riley R."/>
            <person name="Labutti K."/>
            <person name="Andreopoulos B."/>
            <person name="Lipzen A."/>
            <person name="Chen C."/>
            <person name="Yanf M."/>
            <person name="Daum C."/>
            <person name="Ng V."/>
            <person name="Clum A."/>
            <person name="Steindorff A."/>
            <person name="Ohm R."/>
            <person name="Martin F."/>
            <person name="Silar P."/>
            <person name="Natvig D."/>
            <person name="Lalanne C."/>
            <person name="Gautier V."/>
            <person name="Ament-Velasquez S.L."/>
            <person name="Kruys A."/>
            <person name="Hutchinson M.I."/>
            <person name="Powell A.J."/>
            <person name="Barry K."/>
            <person name="Miller A.N."/>
            <person name="Grigoriev I.V."/>
            <person name="Debuchy R."/>
            <person name="Gladieux P."/>
            <person name="Thoren M.H."/>
            <person name="Johannesson H."/>
        </authorList>
    </citation>
    <scope>NUCLEOTIDE SEQUENCE</scope>
    <source>
        <strain evidence="3">PSN324</strain>
    </source>
</reference>
<dbReference type="Proteomes" id="UP001321749">
    <property type="component" value="Unassembled WGS sequence"/>
</dbReference>
<dbReference type="InterPro" id="IPR029058">
    <property type="entry name" value="AB_hydrolase_fold"/>
</dbReference>
<sequence length="403" mass="43601">MLTYCYLPSWLLALTATALIAYAESNSPGGSHGHSPSQPRCSSVSFHLSATAQNLVFSPSPDPNNATQVVDFINLITTTTTNVIVGTQPISGTFTLNGIYCAPSSRIKSRNVLQILVHGATNDAASWSGWNKFGALYNYHLAATGEGYHTLAIDRLSHGTNPDKPDPVKVVQASLQIELFRELILAVRTSTSSASNPLGKKFQKIVWVGHSFGSLLGISYARIHGNNSAVSFNALVATGVSSSMNSTATAQAFRVTPARLVDPVRFGSLPAAYITVGTERLREQTLYSGNYDPAIPQYDFAHQDFTTIGELGGISSTLAPVVGWKKPVMVVTGAEDAIFCVHPSIDPKECDKILEKTKTDLFPDLSDSKYEYFAPRKTGHGQGLHYSAPQQVARIHKFLDKYF</sequence>
<dbReference type="SUPFAM" id="SSF53474">
    <property type="entry name" value="alpha/beta-Hydrolases"/>
    <property type="match status" value="1"/>
</dbReference>
<organism evidence="3 4">
    <name type="scientific">Cladorrhinum samala</name>
    <dbReference type="NCBI Taxonomy" id="585594"/>
    <lineage>
        <taxon>Eukaryota</taxon>
        <taxon>Fungi</taxon>
        <taxon>Dikarya</taxon>
        <taxon>Ascomycota</taxon>
        <taxon>Pezizomycotina</taxon>
        <taxon>Sordariomycetes</taxon>
        <taxon>Sordariomycetidae</taxon>
        <taxon>Sordariales</taxon>
        <taxon>Podosporaceae</taxon>
        <taxon>Cladorrhinum</taxon>
    </lineage>
</organism>
<feature type="domain" description="AB hydrolase-1" evidence="2">
    <location>
        <begin position="115"/>
        <end position="394"/>
    </location>
</feature>
<dbReference type="AlphaFoldDB" id="A0AAV9HAE9"/>
<name>A0AAV9HAE9_9PEZI</name>
<gene>
    <name evidence="3" type="ORF">QBC42DRAFT_256846</name>
</gene>
<reference evidence="3" key="1">
    <citation type="journal article" date="2023" name="Mol. Phylogenet. Evol.">
        <title>Genome-scale phylogeny and comparative genomics of the fungal order Sordariales.</title>
        <authorList>
            <person name="Hensen N."/>
            <person name="Bonometti L."/>
            <person name="Westerberg I."/>
            <person name="Brannstrom I.O."/>
            <person name="Guillou S."/>
            <person name="Cros-Aarteil S."/>
            <person name="Calhoun S."/>
            <person name="Haridas S."/>
            <person name="Kuo A."/>
            <person name="Mondo S."/>
            <person name="Pangilinan J."/>
            <person name="Riley R."/>
            <person name="LaButti K."/>
            <person name="Andreopoulos B."/>
            <person name="Lipzen A."/>
            <person name="Chen C."/>
            <person name="Yan M."/>
            <person name="Daum C."/>
            <person name="Ng V."/>
            <person name="Clum A."/>
            <person name="Steindorff A."/>
            <person name="Ohm R.A."/>
            <person name="Martin F."/>
            <person name="Silar P."/>
            <person name="Natvig D.O."/>
            <person name="Lalanne C."/>
            <person name="Gautier V."/>
            <person name="Ament-Velasquez S.L."/>
            <person name="Kruys A."/>
            <person name="Hutchinson M.I."/>
            <person name="Powell A.J."/>
            <person name="Barry K."/>
            <person name="Miller A.N."/>
            <person name="Grigoriev I.V."/>
            <person name="Debuchy R."/>
            <person name="Gladieux P."/>
            <person name="Hiltunen Thoren M."/>
            <person name="Johannesson H."/>
        </authorList>
    </citation>
    <scope>NUCLEOTIDE SEQUENCE</scope>
    <source>
        <strain evidence="3">PSN324</strain>
    </source>
</reference>
<dbReference type="InterPro" id="IPR000073">
    <property type="entry name" value="AB_hydrolase_1"/>
</dbReference>
<comment type="caution">
    <text evidence="3">The sequence shown here is derived from an EMBL/GenBank/DDBJ whole genome shotgun (WGS) entry which is preliminary data.</text>
</comment>
<accession>A0AAV9HAE9</accession>
<evidence type="ECO:0000313" key="3">
    <source>
        <dbReference type="EMBL" id="KAK4456894.1"/>
    </source>
</evidence>
<protein>
    <recommendedName>
        <fullName evidence="2">AB hydrolase-1 domain-containing protein</fullName>
    </recommendedName>
</protein>
<feature type="chain" id="PRO_5043620018" description="AB hydrolase-1 domain-containing protein" evidence="1">
    <location>
        <begin position="24"/>
        <end position="403"/>
    </location>
</feature>
<keyword evidence="1" id="KW-0732">Signal</keyword>
<feature type="signal peptide" evidence="1">
    <location>
        <begin position="1"/>
        <end position="23"/>
    </location>
</feature>
<proteinExistence type="predicted"/>
<dbReference type="Gene3D" id="3.40.50.1820">
    <property type="entry name" value="alpha/beta hydrolase"/>
    <property type="match status" value="1"/>
</dbReference>
<evidence type="ECO:0000256" key="1">
    <source>
        <dbReference type="SAM" id="SignalP"/>
    </source>
</evidence>
<evidence type="ECO:0000313" key="4">
    <source>
        <dbReference type="Proteomes" id="UP001321749"/>
    </source>
</evidence>
<dbReference type="EMBL" id="MU865154">
    <property type="protein sequence ID" value="KAK4456894.1"/>
    <property type="molecule type" value="Genomic_DNA"/>
</dbReference>
<keyword evidence="4" id="KW-1185">Reference proteome</keyword>